<proteinExistence type="predicted"/>
<evidence type="ECO:0000259" key="5">
    <source>
        <dbReference type="SMART" id="SM00849"/>
    </source>
</evidence>
<dbReference type="RefSeq" id="WP_118334786.1">
    <property type="nucleotide sequence ID" value="NZ_AP025567.1"/>
</dbReference>
<dbReference type="SUPFAM" id="SSF56281">
    <property type="entry name" value="Metallo-hydrolase/oxidoreductase"/>
    <property type="match status" value="1"/>
</dbReference>
<dbReference type="EMBL" id="QRMS01000002">
    <property type="protein sequence ID" value="RHJ88196.1"/>
    <property type="molecule type" value="Genomic_DNA"/>
</dbReference>
<dbReference type="PANTHER" id="PTHR46233">
    <property type="entry name" value="HYDROXYACYLGLUTATHIONE HYDROLASE GLOC"/>
    <property type="match status" value="1"/>
</dbReference>
<accession>A0A415E3H2</accession>
<dbReference type="Proteomes" id="UP000284841">
    <property type="component" value="Unassembled WGS sequence"/>
</dbReference>
<organism evidence="6 7">
    <name type="scientific">Emergencia timonensis</name>
    <dbReference type="NCBI Taxonomy" id="1776384"/>
    <lineage>
        <taxon>Bacteria</taxon>
        <taxon>Bacillati</taxon>
        <taxon>Bacillota</taxon>
        <taxon>Clostridia</taxon>
        <taxon>Peptostreptococcales</taxon>
        <taxon>Anaerovoracaceae</taxon>
        <taxon>Emergencia</taxon>
    </lineage>
</organism>
<feature type="domain" description="Metallo-beta-lactamase" evidence="5">
    <location>
        <begin position="12"/>
        <end position="189"/>
    </location>
</feature>
<keyword evidence="2" id="KW-0479">Metal-binding</keyword>
<dbReference type="STRING" id="1776384.GCA_900086585_03781"/>
<evidence type="ECO:0000256" key="2">
    <source>
        <dbReference type="ARBA" id="ARBA00022723"/>
    </source>
</evidence>
<comment type="caution">
    <text evidence="6">The sequence shown here is derived from an EMBL/GenBank/DDBJ whole genome shotgun (WGS) entry which is preliminary data.</text>
</comment>
<sequence length="205" mass="22756">MKVYRFLTCPIQVNTYLAFDETKKGFIVDPGGYSAQLTAKAKQEGVCVEYIILTHGHGDHISGIADFKKDFPNVKIVAFEAEKEMLQDANLNESMGICGYAVTIDADIYVKDRQTMVIGETELTFVHTPGHTKGGMCIIAPGYVFSGDTLFRASIGRTDFYGGDFNEIIKSIRERLFVLPDNTVVLPGHMGETTIAYEKEHNPFV</sequence>
<evidence type="ECO:0000256" key="1">
    <source>
        <dbReference type="ARBA" id="ARBA00001947"/>
    </source>
</evidence>
<dbReference type="OrthoDB" id="9802248at2"/>
<evidence type="ECO:0000256" key="4">
    <source>
        <dbReference type="ARBA" id="ARBA00022833"/>
    </source>
</evidence>
<dbReference type="PANTHER" id="PTHR46233:SF3">
    <property type="entry name" value="HYDROXYACYLGLUTATHIONE HYDROLASE GLOC"/>
    <property type="match status" value="1"/>
</dbReference>
<name>A0A415E3H2_9FIRM</name>
<keyword evidence="4" id="KW-0862">Zinc</keyword>
<gene>
    <name evidence="6" type="ORF">DW099_07215</name>
</gene>
<keyword evidence="3 6" id="KW-0378">Hydrolase</keyword>
<dbReference type="Pfam" id="PF00753">
    <property type="entry name" value="Lactamase_B"/>
    <property type="match status" value="1"/>
</dbReference>
<reference evidence="6 7" key="1">
    <citation type="submission" date="2018-08" db="EMBL/GenBank/DDBJ databases">
        <title>A genome reference for cultivated species of the human gut microbiota.</title>
        <authorList>
            <person name="Zou Y."/>
            <person name="Xue W."/>
            <person name="Luo G."/>
        </authorList>
    </citation>
    <scope>NUCLEOTIDE SEQUENCE [LARGE SCALE GENOMIC DNA]</scope>
    <source>
        <strain evidence="6 7">AM07-24</strain>
    </source>
</reference>
<dbReference type="CDD" id="cd06262">
    <property type="entry name" value="metallo-hydrolase-like_MBL-fold"/>
    <property type="match status" value="1"/>
</dbReference>
<dbReference type="InterPro" id="IPR036866">
    <property type="entry name" value="RibonucZ/Hydroxyglut_hydro"/>
</dbReference>
<dbReference type="InterPro" id="IPR001279">
    <property type="entry name" value="Metallo-B-lactamas"/>
</dbReference>
<dbReference type="SMART" id="SM00849">
    <property type="entry name" value="Lactamase_B"/>
    <property type="match status" value="1"/>
</dbReference>
<dbReference type="Gene3D" id="3.60.15.10">
    <property type="entry name" value="Ribonuclease Z/Hydroxyacylglutathione hydrolase-like"/>
    <property type="match status" value="1"/>
</dbReference>
<evidence type="ECO:0000256" key="3">
    <source>
        <dbReference type="ARBA" id="ARBA00022801"/>
    </source>
</evidence>
<evidence type="ECO:0000313" key="7">
    <source>
        <dbReference type="Proteomes" id="UP000284841"/>
    </source>
</evidence>
<comment type="cofactor">
    <cofactor evidence="1">
        <name>Zn(2+)</name>
        <dbReference type="ChEBI" id="CHEBI:29105"/>
    </cofactor>
</comment>
<evidence type="ECO:0000313" key="6">
    <source>
        <dbReference type="EMBL" id="RHJ88196.1"/>
    </source>
</evidence>
<dbReference type="GO" id="GO:0046872">
    <property type="term" value="F:metal ion binding"/>
    <property type="evidence" value="ECO:0007669"/>
    <property type="project" value="UniProtKB-KW"/>
</dbReference>
<dbReference type="InterPro" id="IPR051453">
    <property type="entry name" value="MBL_Glyoxalase_II"/>
</dbReference>
<dbReference type="GO" id="GO:0016787">
    <property type="term" value="F:hydrolase activity"/>
    <property type="evidence" value="ECO:0007669"/>
    <property type="project" value="UniProtKB-KW"/>
</dbReference>
<dbReference type="AlphaFoldDB" id="A0A415E3H2"/>
<protein>
    <submittedName>
        <fullName evidence="6">MBL fold metallo-hydrolase</fullName>
    </submittedName>
</protein>
<keyword evidence="7" id="KW-1185">Reference proteome</keyword>